<dbReference type="InterPro" id="IPR003871">
    <property type="entry name" value="RFA1B/D_OB_1st"/>
</dbReference>
<sequence>MAAHHQIMALHENKTNWKVIVRVTTIWTAVSEDGDALRQNLILLDSWNTRIHATITPEIWSQFSDFVNEGTFYTIRNFSVAPANGNYRPTLIMSVELPDVSIPRYKFDIRPLGDLLEYSVVHNSLSQNQFSTDVIGVVEDLAPVQLLPSNLGEVQLVRFTICDGRNLIRVRLSGWLFPDLATFYERFGGSPMIVILASIKINMFKGYSIVYGLPCTRIHINLDCPEVFQIMQRLAVEGYQGFCLHS</sequence>
<organism evidence="2 3">
    <name type="scientific">Daucus carota subsp. sativus</name>
    <name type="common">Carrot</name>
    <dbReference type="NCBI Taxonomy" id="79200"/>
    <lineage>
        <taxon>Eukaryota</taxon>
        <taxon>Viridiplantae</taxon>
        <taxon>Streptophyta</taxon>
        <taxon>Embryophyta</taxon>
        <taxon>Tracheophyta</taxon>
        <taxon>Spermatophyta</taxon>
        <taxon>Magnoliopsida</taxon>
        <taxon>eudicotyledons</taxon>
        <taxon>Gunneridae</taxon>
        <taxon>Pentapetalae</taxon>
        <taxon>asterids</taxon>
        <taxon>campanulids</taxon>
        <taxon>Apiales</taxon>
        <taxon>Apiaceae</taxon>
        <taxon>Apioideae</taxon>
        <taxon>Scandiceae</taxon>
        <taxon>Daucinae</taxon>
        <taxon>Daucus</taxon>
        <taxon>Daucus sect. Daucus</taxon>
    </lineage>
</organism>
<evidence type="ECO:0000313" key="3">
    <source>
        <dbReference type="Proteomes" id="UP000077755"/>
    </source>
</evidence>
<name>A0A175YD74_DAUCS</name>
<accession>A0A175YD74</accession>
<dbReference type="PANTHER" id="PTHR47165">
    <property type="entry name" value="OS03G0429900 PROTEIN"/>
    <property type="match status" value="1"/>
</dbReference>
<evidence type="ECO:0000259" key="1">
    <source>
        <dbReference type="Pfam" id="PF02721"/>
    </source>
</evidence>
<dbReference type="CDD" id="cd04481">
    <property type="entry name" value="RPA1_DBD_B_like"/>
    <property type="match status" value="1"/>
</dbReference>
<dbReference type="Pfam" id="PF02721">
    <property type="entry name" value="DUF223"/>
    <property type="match status" value="1"/>
</dbReference>
<dbReference type="CDD" id="cd04480">
    <property type="entry name" value="RPA1_DBD_A_like"/>
    <property type="match status" value="1"/>
</dbReference>
<protein>
    <recommendedName>
        <fullName evidence="1">Replication protein A 70 kDa DNA-binding subunit B/D first OB fold domain-containing protein</fullName>
    </recommendedName>
</protein>
<dbReference type="Gene3D" id="2.40.50.140">
    <property type="entry name" value="Nucleic acid-binding proteins"/>
    <property type="match status" value="2"/>
</dbReference>
<evidence type="ECO:0000313" key="2">
    <source>
        <dbReference type="EMBL" id="WOH03925.1"/>
    </source>
</evidence>
<reference evidence="2" key="2">
    <citation type="submission" date="2022-03" db="EMBL/GenBank/DDBJ databases">
        <title>Draft title - Genomic analysis of global carrot germplasm unveils the trajectory of domestication and the origin of high carotenoid orange carrot.</title>
        <authorList>
            <person name="Iorizzo M."/>
            <person name="Ellison S."/>
            <person name="Senalik D."/>
            <person name="Macko-Podgorni A."/>
            <person name="Grzebelus D."/>
            <person name="Bostan H."/>
            <person name="Rolling W."/>
            <person name="Curaba J."/>
            <person name="Simon P."/>
        </authorList>
    </citation>
    <scope>NUCLEOTIDE SEQUENCE</scope>
    <source>
        <tissue evidence="2">Leaf</tissue>
    </source>
</reference>
<feature type="domain" description="Replication protein A 70 kDa DNA-binding subunit B/D first OB fold" evidence="1">
    <location>
        <begin position="4"/>
        <end position="90"/>
    </location>
</feature>
<dbReference type="Gramene" id="KZM80782">
    <property type="protein sequence ID" value="KZM80782"/>
    <property type="gene ID" value="DCAR_031648"/>
</dbReference>
<reference evidence="2" key="1">
    <citation type="journal article" date="2016" name="Nat. Genet.">
        <title>A high-quality carrot genome assembly provides new insights into carotenoid accumulation and asterid genome evolution.</title>
        <authorList>
            <person name="Iorizzo M."/>
            <person name="Ellison S."/>
            <person name="Senalik D."/>
            <person name="Zeng P."/>
            <person name="Satapoomin P."/>
            <person name="Huang J."/>
            <person name="Bowman M."/>
            <person name="Iovene M."/>
            <person name="Sanseverino W."/>
            <person name="Cavagnaro P."/>
            <person name="Yildiz M."/>
            <person name="Macko-Podgorni A."/>
            <person name="Moranska E."/>
            <person name="Grzebelus E."/>
            <person name="Grzebelus D."/>
            <person name="Ashrafi H."/>
            <person name="Zheng Z."/>
            <person name="Cheng S."/>
            <person name="Spooner D."/>
            <person name="Van Deynze A."/>
            <person name="Simon P."/>
        </authorList>
    </citation>
    <scope>NUCLEOTIDE SEQUENCE</scope>
    <source>
        <tissue evidence="2">Leaf</tissue>
    </source>
</reference>
<dbReference type="InterPro" id="IPR012340">
    <property type="entry name" value="NA-bd_OB-fold"/>
</dbReference>
<dbReference type="EMBL" id="CP093348">
    <property type="protein sequence ID" value="WOH03925.1"/>
    <property type="molecule type" value="Genomic_DNA"/>
</dbReference>
<dbReference type="Proteomes" id="UP000077755">
    <property type="component" value="Chromosome 6"/>
</dbReference>
<dbReference type="PANTHER" id="PTHR47165:SF4">
    <property type="entry name" value="OS03G0429900 PROTEIN"/>
    <property type="match status" value="1"/>
</dbReference>
<dbReference type="SUPFAM" id="SSF50249">
    <property type="entry name" value="Nucleic acid-binding proteins"/>
    <property type="match status" value="2"/>
</dbReference>
<gene>
    <name evidence="2" type="ORF">DCAR_0623330</name>
</gene>
<keyword evidence="3" id="KW-1185">Reference proteome</keyword>
<proteinExistence type="predicted"/>
<dbReference type="AlphaFoldDB" id="A0A175YD74"/>